<evidence type="ECO:0000313" key="2">
    <source>
        <dbReference type="Proteomes" id="UP001162480"/>
    </source>
</evidence>
<dbReference type="AlphaFoldDB" id="A0AA36FP88"/>
<dbReference type="PANTHER" id="PTHR46504:SF2">
    <property type="entry name" value="TRNASE Z TRZ1"/>
    <property type="match status" value="1"/>
</dbReference>
<dbReference type="EMBL" id="OX597838">
    <property type="protein sequence ID" value="CAI9741039.1"/>
    <property type="molecule type" value="Genomic_DNA"/>
</dbReference>
<accession>A0AA36FP88</accession>
<keyword evidence="2" id="KW-1185">Reference proteome</keyword>
<dbReference type="PANTHER" id="PTHR46504">
    <property type="entry name" value="TRNASE Z TRZ1"/>
    <property type="match status" value="1"/>
</dbReference>
<proteinExistence type="predicted"/>
<gene>
    <name evidence="1" type="ORF">OCTVUL_1B018294</name>
</gene>
<dbReference type="InterPro" id="IPR036866">
    <property type="entry name" value="RibonucZ/Hydroxyglut_hydro"/>
</dbReference>
<evidence type="ECO:0000313" key="1">
    <source>
        <dbReference type="EMBL" id="CAI9741038.1"/>
    </source>
</evidence>
<protein>
    <submittedName>
        <fullName evidence="1">Uncharacterized protein</fullName>
    </submittedName>
</protein>
<dbReference type="Gene3D" id="3.60.15.10">
    <property type="entry name" value="Ribonuclease Z/Hydroxyacylglutathione hydrolase-like"/>
    <property type="match status" value="1"/>
</dbReference>
<organism evidence="1 2">
    <name type="scientific">Octopus vulgaris</name>
    <name type="common">Common octopus</name>
    <dbReference type="NCBI Taxonomy" id="6645"/>
    <lineage>
        <taxon>Eukaryota</taxon>
        <taxon>Metazoa</taxon>
        <taxon>Spiralia</taxon>
        <taxon>Lophotrochozoa</taxon>
        <taxon>Mollusca</taxon>
        <taxon>Cephalopoda</taxon>
        <taxon>Coleoidea</taxon>
        <taxon>Octopodiformes</taxon>
        <taxon>Octopoda</taxon>
        <taxon>Incirrata</taxon>
        <taxon>Octopodidae</taxon>
        <taxon>Octopus</taxon>
    </lineage>
</organism>
<reference evidence="1" key="1">
    <citation type="submission" date="2023-08" db="EMBL/GenBank/DDBJ databases">
        <authorList>
            <person name="Alioto T."/>
            <person name="Alioto T."/>
            <person name="Gomez Garrido J."/>
        </authorList>
    </citation>
    <scope>NUCLEOTIDE SEQUENCE</scope>
</reference>
<dbReference type="Proteomes" id="UP001162480">
    <property type="component" value="Chromosome 25"/>
</dbReference>
<dbReference type="EMBL" id="OX597838">
    <property type="protein sequence ID" value="CAI9741038.1"/>
    <property type="molecule type" value="Genomic_DNA"/>
</dbReference>
<sequence>MSLRCVTPTVTLTLRCFCDFQLLFRSAGVNRSTRSFFSVRRLSLLRPRCQDAPSPVVGCKKTLDIHGIMKICSSCYHNSTSDKRNNNVAKVKSSTCTSISKLRKDWMPCGKYQVHAWSLSGVETSVVVQTIEDKSLSVAFDIGYATRASVRCKHVFISHGHLDHVSALFQHATKRNLYNWTPATYYVPPHLVAPLKQIGEQMYSLSNTPPVLKQLDIQPIELGNSVQVSSQYIVRPFATYHRVPSQGYLIYHRALTPKPHFRHLSSKQLTVLESENKNLSLYDVQYVPEVAFTGDTTFEVFLTNPPPDLLKVKLLIMEATYLEGFTPGIVNKARLRGHTHLSEIIEHASLFDNINNLLLIHMSDKYSVQFAADAVQYQLPGKLREKVQIATLAKQKS</sequence>
<name>A0AA36FP88_OCTVU</name>
<dbReference type="SUPFAM" id="SSF56281">
    <property type="entry name" value="Metallo-hydrolase/oxidoreductase"/>
    <property type="match status" value="1"/>
</dbReference>